<proteinExistence type="predicted"/>
<dbReference type="KEGG" id="lrs:PX52LOC_07104"/>
<gene>
    <name evidence="3" type="ORF">PX52LOC_07104</name>
</gene>
<keyword evidence="4" id="KW-1185">Reference proteome</keyword>
<dbReference type="Proteomes" id="UP000324974">
    <property type="component" value="Chromosome"/>
</dbReference>
<keyword evidence="2" id="KW-0472">Membrane</keyword>
<accession>A0A5C1ASY0</accession>
<organism evidence="3 4">
    <name type="scientific">Limnoglobus roseus</name>
    <dbReference type="NCBI Taxonomy" id="2598579"/>
    <lineage>
        <taxon>Bacteria</taxon>
        <taxon>Pseudomonadati</taxon>
        <taxon>Planctomycetota</taxon>
        <taxon>Planctomycetia</taxon>
        <taxon>Gemmatales</taxon>
        <taxon>Gemmataceae</taxon>
        <taxon>Limnoglobus</taxon>
    </lineage>
</organism>
<name>A0A5C1ASY0_9BACT</name>
<feature type="region of interest" description="Disordered" evidence="1">
    <location>
        <begin position="442"/>
        <end position="479"/>
    </location>
</feature>
<reference evidence="4" key="1">
    <citation type="submission" date="2019-08" db="EMBL/GenBank/DDBJ databases">
        <title>Limnoglobus roseus gen. nov., sp. nov., a novel freshwater planctomycete with a giant genome from the family Gemmataceae.</title>
        <authorList>
            <person name="Kulichevskaya I.S."/>
            <person name="Naumoff D.G."/>
            <person name="Miroshnikov K."/>
            <person name="Ivanova A."/>
            <person name="Philippov D.A."/>
            <person name="Hakobyan A."/>
            <person name="Rijpstra I.C."/>
            <person name="Sinninghe Damste J.S."/>
            <person name="Liesack W."/>
            <person name="Dedysh S.N."/>
        </authorList>
    </citation>
    <scope>NUCLEOTIDE SEQUENCE [LARGE SCALE GENOMIC DNA]</scope>
    <source>
        <strain evidence="4">PX52</strain>
    </source>
</reference>
<evidence type="ECO:0000256" key="2">
    <source>
        <dbReference type="SAM" id="Phobius"/>
    </source>
</evidence>
<evidence type="ECO:0000313" key="4">
    <source>
        <dbReference type="Proteomes" id="UP000324974"/>
    </source>
</evidence>
<keyword evidence="2" id="KW-0812">Transmembrane</keyword>
<dbReference type="EMBL" id="CP042425">
    <property type="protein sequence ID" value="QEL20018.1"/>
    <property type="molecule type" value="Genomic_DNA"/>
</dbReference>
<evidence type="ECO:0000313" key="3">
    <source>
        <dbReference type="EMBL" id="QEL20018.1"/>
    </source>
</evidence>
<evidence type="ECO:0000256" key="1">
    <source>
        <dbReference type="SAM" id="MobiDB-lite"/>
    </source>
</evidence>
<sequence>MEPATEPPVTPAETAKPRRRFRTRMLAILSVFSMLAAGAVWFFFFYDRRNAAVLQAELDQTDPGWRMDDIWAEYQRTIPPDDKNSFLVVEAASKVIPPPFTMWSQKPESLLSVVKEEGKLEDGVPQALLTESRQQLKQARAALDIAHRLRAFNGLGAAPTKLSIDGMGTLIPHVDTVRKVCDLLQAEGTCAALSNDSDRALIAAICCVQAGRSIGDEPFFISQLIRLQGSTMAVTVAEQTLAKNVAKGELLAELQDRLAAEVEASRFLTTMRMERACLNQLYENFRTGKDTVGAFAARYGLNVPVSLGWQSVLFTLHEKGEHQEVLEHANQLVEAARQPEEKWVAQSRQIRPLPEPRSVVSKLLAGMGYRTETLAESDLSRVIPIRCAIAAIACERFRMRTEAWPKSLEELPKDLLPNVPPDPFTGQALKFKHEAGGVIVYSVGPDGEDNGGKLSHTAKPPPGTDLGFRLIDPKKRGGK</sequence>
<protein>
    <submittedName>
        <fullName evidence="3">Uncharacterized protein</fullName>
    </submittedName>
</protein>
<keyword evidence="2" id="KW-1133">Transmembrane helix</keyword>
<feature type="transmembrane region" description="Helical" evidence="2">
    <location>
        <begin position="26"/>
        <end position="46"/>
    </location>
</feature>
<dbReference type="AlphaFoldDB" id="A0A5C1ASY0"/>